<dbReference type="SUPFAM" id="SSF51735">
    <property type="entry name" value="NAD(P)-binding Rossmann-fold domains"/>
    <property type="match status" value="1"/>
</dbReference>
<dbReference type="InterPro" id="IPR036291">
    <property type="entry name" value="NAD(P)-bd_dom_sf"/>
</dbReference>
<dbReference type="PANTHER" id="PTHR42687:SF1">
    <property type="entry name" value="L-THREONINE 3-DEHYDROGENASE, MITOCHONDRIAL"/>
    <property type="match status" value="1"/>
</dbReference>
<evidence type="ECO:0000313" key="4">
    <source>
        <dbReference type="Proteomes" id="UP000029736"/>
    </source>
</evidence>
<comment type="similarity">
    <text evidence="1">Belongs to the NAD(P)-dependent epimerase/dehydratase family.</text>
</comment>
<dbReference type="OrthoDB" id="9779902at2"/>
<dbReference type="STRING" id="1524460.IX84_27915"/>
<evidence type="ECO:0000256" key="1">
    <source>
        <dbReference type="ARBA" id="ARBA00007637"/>
    </source>
</evidence>
<dbReference type="AlphaFoldDB" id="A0A098S0N9"/>
<dbReference type="InterPro" id="IPR051225">
    <property type="entry name" value="NAD(P)_epim/dehydratase"/>
</dbReference>
<dbReference type="FunFam" id="3.40.50.720:FF:000077">
    <property type="entry name" value="L-threonine 3-dehydrogenase, mitochondrial"/>
    <property type="match status" value="1"/>
</dbReference>
<organism evidence="3 4">
    <name type="scientific">Phaeodactylibacter xiamenensis</name>
    <dbReference type="NCBI Taxonomy" id="1524460"/>
    <lineage>
        <taxon>Bacteria</taxon>
        <taxon>Pseudomonadati</taxon>
        <taxon>Bacteroidota</taxon>
        <taxon>Saprospiria</taxon>
        <taxon>Saprospirales</taxon>
        <taxon>Haliscomenobacteraceae</taxon>
        <taxon>Phaeodactylibacter</taxon>
    </lineage>
</organism>
<dbReference type="Gene3D" id="3.40.50.720">
    <property type="entry name" value="NAD(P)-binding Rossmann-like Domain"/>
    <property type="match status" value="1"/>
</dbReference>
<dbReference type="GO" id="GO:0008743">
    <property type="term" value="F:L-threonine 3-dehydrogenase activity"/>
    <property type="evidence" value="ECO:0007669"/>
    <property type="project" value="TreeGrafter"/>
</dbReference>
<name>A0A098S0N9_9BACT</name>
<accession>A0A098S0N9</accession>
<evidence type="ECO:0000259" key="2">
    <source>
        <dbReference type="Pfam" id="PF01370"/>
    </source>
</evidence>
<feature type="domain" description="NAD-dependent epimerase/dehydratase" evidence="2">
    <location>
        <begin position="6"/>
        <end position="239"/>
    </location>
</feature>
<sequence length="316" mass="35082">MKTETILITGANGQIGTVLGQALRERFGTANVLSTDIREPAAYDFPFETLDVLDRNAMFELVGSRGVTQIYHLAAILSAKGELNPQWAWEVNMSGLFNVLEAAKKFGCKVFNPSSIAVYGGETPKIDTPQHAVLQPQTVYGISKVAGEHWSNYFYQKFGVDVRSVRYPGIVGYQSMPGGGTTDYAVDIFHHAVRGERYTCFLADHARLPMMYMDDAVRATIEIMDAPAEQIKIRTSYNISGMNFTPAEITAAIQAEVPGFEVAYEPDFRQKIAESWPENIDDAEARADWGWKPAYNLPDMTRDMLANLREMASAAL</sequence>
<evidence type="ECO:0000313" key="3">
    <source>
        <dbReference type="EMBL" id="KGE85333.1"/>
    </source>
</evidence>
<dbReference type="RefSeq" id="WP_044228399.1">
    <property type="nucleotide sequence ID" value="NZ_CAKZLC010000533.1"/>
</dbReference>
<keyword evidence="4" id="KW-1185">Reference proteome</keyword>
<dbReference type="Pfam" id="PF01370">
    <property type="entry name" value="Epimerase"/>
    <property type="match status" value="1"/>
</dbReference>
<proteinExistence type="inferred from homology"/>
<dbReference type="Proteomes" id="UP000029736">
    <property type="component" value="Unassembled WGS sequence"/>
</dbReference>
<reference evidence="3 4" key="1">
    <citation type="journal article" date="2014" name="Int. J. Syst. Evol. Microbiol.">
        <title>Phaeodactylibacter xiamenensis gen. nov., sp. nov., a member of the family Saprospiraceae isolated from the marine alga Phaeodactylum tricornutum.</title>
        <authorList>
            <person name="Chen Z.Jr."/>
            <person name="Lei X."/>
            <person name="Lai Q."/>
            <person name="Li Y."/>
            <person name="Zhang B."/>
            <person name="Zhang J."/>
            <person name="Zhang H."/>
            <person name="Yang L."/>
            <person name="Zheng W."/>
            <person name="Tian Y."/>
            <person name="Yu Z."/>
            <person name="Xu H.Jr."/>
            <person name="Zheng T."/>
        </authorList>
    </citation>
    <scope>NUCLEOTIDE SEQUENCE [LARGE SCALE GENOMIC DNA]</scope>
    <source>
        <strain evidence="3 4">KD52</strain>
    </source>
</reference>
<dbReference type="EMBL" id="JPOS01000090">
    <property type="protein sequence ID" value="KGE85333.1"/>
    <property type="molecule type" value="Genomic_DNA"/>
</dbReference>
<comment type="caution">
    <text evidence="3">The sequence shown here is derived from an EMBL/GenBank/DDBJ whole genome shotgun (WGS) entry which is preliminary data.</text>
</comment>
<dbReference type="InterPro" id="IPR001509">
    <property type="entry name" value="Epimerase_deHydtase"/>
</dbReference>
<protein>
    <submittedName>
        <fullName evidence="3">NAD-dependent epimerase</fullName>
    </submittedName>
</protein>
<gene>
    <name evidence="3" type="ORF">IX84_27915</name>
</gene>
<dbReference type="PANTHER" id="PTHR42687">
    <property type="entry name" value="L-THREONINE 3-DEHYDROGENASE"/>
    <property type="match status" value="1"/>
</dbReference>
<dbReference type="GO" id="GO:0006567">
    <property type="term" value="P:L-threonine catabolic process"/>
    <property type="evidence" value="ECO:0007669"/>
    <property type="project" value="TreeGrafter"/>
</dbReference>